<sequence length="358" mass="38385">MLGRRNFLAALAAGAMLPRLSWADAGAPAILGAAREADGGYALFGIGADGSDRFRIPLPSRGHAAAAHPTAPEAVAFARSPGTFAVVLNCVTGAVIARLDAPEGRHFYGHGTFIADGEILCTSENDYATGQGRIGLWSRRENWRRVGEIATHGIGPHEIKRMEGDVLVAANGGYRSDPARPGEKLDVAQMRPNLSYISPDGELLDQIELDADLRLNSIRHIAFGQDGLVAFGMQWQGDPADGVPLLGLHRRGEPVRLDGMPIYEAIAMQGYVGSVAFDADRRRVAISSPRGGRVQVFDDHGTHLQTILREDVCGIAPAPHGFFLSDGLGGLMQADNELRPLAKARQRAWDHHLVPVHA</sequence>
<dbReference type="InterPro" id="IPR008311">
    <property type="entry name" value="UCP028101"/>
</dbReference>
<keyword evidence="3" id="KW-1185">Reference proteome</keyword>
<keyword evidence="1" id="KW-0732">Signal</keyword>
<protein>
    <recommendedName>
        <fullName evidence="4">DUF1513 domain-containing protein</fullName>
    </recommendedName>
</protein>
<feature type="chain" id="PRO_5012263751" description="DUF1513 domain-containing protein" evidence="1">
    <location>
        <begin position="24"/>
        <end position="358"/>
    </location>
</feature>
<accession>A0A239PL98</accession>
<dbReference type="PIRSF" id="PIRSF028101">
    <property type="entry name" value="UCP028101"/>
    <property type="match status" value="1"/>
</dbReference>
<feature type="signal peptide" evidence="1">
    <location>
        <begin position="1"/>
        <end position="23"/>
    </location>
</feature>
<dbReference type="OrthoDB" id="5624218at2"/>
<dbReference type="RefSeq" id="WP_089342495.1">
    <property type="nucleotide sequence ID" value="NZ_CP067129.1"/>
</dbReference>
<evidence type="ECO:0000256" key="1">
    <source>
        <dbReference type="SAM" id="SignalP"/>
    </source>
</evidence>
<evidence type="ECO:0008006" key="4">
    <source>
        <dbReference type="Google" id="ProtNLM"/>
    </source>
</evidence>
<dbReference type="InterPro" id="IPR006311">
    <property type="entry name" value="TAT_signal"/>
</dbReference>
<organism evidence="2 3">
    <name type="scientific">Paracoccus seriniphilus</name>
    <dbReference type="NCBI Taxonomy" id="184748"/>
    <lineage>
        <taxon>Bacteria</taxon>
        <taxon>Pseudomonadati</taxon>
        <taxon>Pseudomonadota</taxon>
        <taxon>Alphaproteobacteria</taxon>
        <taxon>Rhodobacterales</taxon>
        <taxon>Paracoccaceae</taxon>
        <taxon>Paracoccus</taxon>
    </lineage>
</organism>
<dbReference type="Proteomes" id="UP000198307">
    <property type="component" value="Unassembled WGS sequence"/>
</dbReference>
<dbReference type="PROSITE" id="PS51318">
    <property type="entry name" value="TAT"/>
    <property type="match status" value="1"/>
</dbReference>
<dbReference type="InterPro" id="IPR011044">
    <property type="entry name" value="Quino_amine_DH_bsu"/>
</dbReference>
<reference evidence="2 3" key="1">
    <citation type="submission" date="2017-07" db="EMBL/GenBank/DDBJ databases">
        <authorList>
            <person name="Sun Z.S."/>
            <person name="Albrecht U."/>
            <person name="Echele G."/>
            <person name="Lee C.C."/>
        </authorList>
    </citation>
    <scope>NUCLEOTIDE SEQUENCE [LARGE SCALE GENOMIC DNA]</scope>
    <source>
        <strain evidence="2 3">DSM 14827</strain>
    </source>
</reference>
<name>A0A239PL98_9RHOB</name>
<evidence type="ECO:0000313" key="2">
    <source>
        <dbReference type="EMBL" id="SNT68578.1"/>
    </source>
</evidence>
<dbReference type="AlphaFoldDB" id="A0A239PL98"/>
<evidence type="ECO:0000313" key="3">
    <source>
        <dbReference type="Proteomes" id="UP000198307"/>
    </source>
</evidence>
<dbReference type="Pfam" id="PF07433">
    <property type="entry name" value="DUF1513"/>
    <property type="match status" value="1"/>
</dbReference>
<gene>
    <name evidence="2" type="ORF">SAMN05444959_101136</name>
</gene>
<dbReference type="EMBL" id="FZQB01000001">
    <property type="protein sequence ID" value="SNT68578.1"/>
    <property type="molecule type" value="Genomic_DNA"/>
</dbReference>
<dbReference type="SUPFAM" id="SSF50969">
    <property type="entry name" value="YVTN repeat-like/Quinoprotein amine dehydrogenase"/>
    <property type="match status" value="1"/>
</dbReference>
<proteinExistence type="predicted"/>